<dbReference type="Pfam" id="PF17963">
    <property type="entry name" value="Big_9"/>
    <property type="match status" value="1"/>
</dbReference>
<feature type="domain" description="Heparinase II/III-like C-terminal" evidence="5">
    <location>
        <begin position="547"/>
        <end position="751"/>
    </location>
</feature>
<evidence type="ECO:0000259" key="5">
    <source>
        <dbReference type="Pfam" id="PF07940"/>
    </source>
</evidence>
<evidence type="ECO:0000256" key="1">
    <source>
        <dbReference type="ARBA" id="ARBA00004418"/>
    </source>
</evidence>
<protein>
    <submittedName>
        <fullName evidence="6">Alginate lyase family protein</fullName>
    </submittedName>
</protein>
<gene>
    <name evidence="6" type="ORF">EPA86_05185</name>
</gene>
<evidence type="ECO:0000313" key="6">
    <source>
        <dbReference type="EMBL" id="TPH17078.1"/>
    </source>
</evidence>
<dbReference type="SUPFAM" id="SSF48230">
    <property type="entry name" value="Chondroitin AC/alginate lyase"/>
    <property type="match status" value="1"/>
</dbReference>
<dbReference type="PANTHER" id="PTHR39210">
    <property type="entry name" value="HEPARIN-SULFATE LYASE"/>
    <property type="match status" value="1"/>
</dbReference>
<dbReference type="InterPro" id="IPR012480">
    <property type="entry name" value="Hepar_II_III_C"/>
</dbReference>
<proteinExistence type="predicted"/>
<evidence type="ECO:0000256" key="3">
    <source>
        <dbReference type="ARBA" id="ARBA00022764"/>
    </source>
</evidence>
<comment type="caution">
    <text evidence="6">The sequence shown here is derived from an EMBL/GenBank/DDBJ whole genome shotgun (WGS) entry which is preliminary data.</text>
</comment>
<comment type="subcellular location">
    <subcellularLocation>
        <location evidence="1">Periplasm</location>
    </subcellularLocation>
</comment>
<dbReference type="AlphaFoldDB" id="A0A502KZL4"/>
<dbReference type="Proteomes" id="UP000315303">
    <property type="component" value="Unassembled WGS sequence"/>
</dbReference>
<accession>A0A502KZL4</accession>
<dbReference type="Gene3D" id="1.50.10.100">
    <property type="entry name" value="Chondroitin AC/alginate lyase"/>
    <property type="match status" value="1"/>
</dbReference>
<keyword evidence="3" id="KW-0574">Periplasm</keyword>
<evidence type="ECO:0000256" key="2">
    <source>
        <dbReference type="ARBA" id="ARBA00022729"/>
    </source>
</evidence>
<dbReference type="GO" id="GO:0042597">
    <property type="term" value="C:periplasmic space"/>
    <property type="evidence" value="ECO:0007669"/>
    <property type="project" value="UniProtKB-SubCell"/>
</dbReference>
<dbReference type="Pfam" id="PF07940">
    <property type="entry name" value="Hepar_II_III_C"/>
    <property type="match status" value="1"/>
</dbReference>
<dbReference type="InterPro" id="IPR008929">
    <property type="entry name" value="Chondroitin_lyas"/>
</dbReference>
<keyword evidence="7" id="KW-1185">Reference proteome</keyword>
<evidence type="ECO:0000313" key="7">
    <source>
        <dbReference type="Proteomes" id="UP000315303"/>
    </source>
</evidence>
<dbReference type="PANTHER" id="PTHR39210:SF1">
    <property type="entry name" value="HEPARIN-SULFATE LYASE"/>
    <property type="match status" value="1"/>
</dbReference>
<organism evidence="6 7">
    <name type="scientific">Litorilituus lipolyticus</name>
    <dbReference type="NCBI Taxonomy" id="2491017"/>
    <lineage>
        <taxon>Bacteria</taxon>
        <taxon>Pseudomonadati</taxon>
        <taxon>Pseudomonadota</taxon>
        <taxon>Gammaproteobacteria</taxon>
        <taxon>Alteromonadales</taxon>
        <taxon>Colwelliaceae</taxon>
        <taxon>Litorilituus</taxon>
    </lineage>
</organism>
<dbReference type="EMBL" id="SAWY01000009">
    <property type="protein sequence ID" value="TPH17078.1"/>
    <property type="molecule type" value="Genomic_DNA"/>
</dbReference>
<dbReference type="OrthoDB" id="6303248at2"/>
<keyword evidence="2" id="KW-0732">Signal</keyword>
<dbReference type="GO" id="GO:0016829">
    <property type="term" value="F:lyase activity"/>
    <property type="evidence" value="ECO:0007669"/>
    <property type="project" value="UniProtKB-KW"/>
</dbReference>
<sequence length="819" mass="93522">MYLQYNNGCSLKVFLKLFLISFLLTGCDWRNSSEKSPDLIANTDIIEETWVNNLEIDVLGNDVYTGSVEIVIQNQTEYGSLEVKDNRVIYNVNTTNLKTDSFSYYLKQGRQTSAIANVTIELSNQVSNILLPQVNFLEEGNTYSVEVELFQPLFEDQNIILERMINGEVDHTFGTKKFFLQKGEDKLSISYEHYVDELPGDYRQEHTLIAYLEVNEKNKIEKKYDSIGTPNPDSLHQSIKTIWYNSKDYKSIVERRAFGLSWMNYPVWTIPDEPTWTENPYNNNSWLLYYHSLTWLYAYEYAYEVSGNVEYIEVIEKTLLNYLASSPQSSPKNPMSWNDHTVALRTDNLVYLYTKFFKKTWDDDTKSLFLSGVKEHAAELRKLLDDKRYFAHNHSMFHALSLYNYSFALPVESMNFDYRERAKQRMKELHEEMVDGESGISVEQSSAYHVGAIKLFATSNDLMSNLSGVYDEELKEGISKMVDFAAHLLYPNGGAPTMGDSNYGDITYLTRLNEAIENKGIESSFLDFVNSGGVEGESLQTILASTSSGYVLLRPEIDYNWHDQTVLFFDAGKKKHSHGHYDALNFTLFNDGESLLVDSGGPFIYTSAYRAHFRSKYAHNALIIDGVEEDINDSVLHDTECLPSICYTAGQITQRGTTHSRVIIATRDSKPMTYIFDHVRSSELHNFELLYHFPVDSVIANHSSFDRVRLSSGTSFDVTVISSSDLHKNYYHGDGSVELQNKRGWVSPKYALELPAPVLEYSNYSKNYWSLTEINQTGTVSNFNIIKSSGSESFTIVAADFSISIDLTNVDTPIIQLID</sequence>
<keyword evidence="4 6" id="KW-0456">Lyase</keyword>
<name>A0A502KZL4_9GAMM</name>
<evidence type="ECO:0000256" key="4">
    <source>
        <dbReference type="ARBA" id="ARBA00023239"/>
    </source>
</evidence>
<dbReference type="Gene3D" id="2.70.98.70">
    <property type="match status" value="1"/>
</dbReference>
<reference evidence="6 7" key="1">
    <citation type="submission" date="2019-01" db="EMBL/GenBank/DDBJ databases">
        <title>Litorilituus lipolytica sp. nov., isolated from intertidal sand of the Yellow Sea in China.</title>
        <authorList>
            <person name="Liu A."/>
        </authorList>
    </citation>
    <scope>NUCLEOTIDE SEQUENCE [LARGE SCALE GENOMIC DNA]</scope>
    <source>
        <strain evidence="6 7">RZ04</strain>
    </source>
</reference>